<evidence type="ECO:0000313" key="4">
    <source>
        <dbReference type="EMBL" id="KAK1155077.1"/>
    </source>
</evidence>
<keyword evidence="5" id="KW-1185">Reference proteome</keyword>
<reference evidence="3" key="1">
    <citation type="submission" date="2022-02" db="EMBL/GenBank/DDBJ databases">
        <title>Atlantic sturgeon de novo genome assembly.</title>
        <authorList>
            <person name="Stock M."/>
            <person name="Klopp C."/>
            <person name="Guiguen Y."/>
            <person name="Cabau C."/>
            <person name="Parinello H."/>
            <person name="Santidrian Yebra-Pimentel E."/>
            <person name="Kuhl H."/>
            <person name="Dirks R.P."/>
            <person name="Guessner J."/>
            <person name="Wuertz S."/>
            <person name="Du K."/>
            <person name="Schartl M."/>
        </authorList>
    </citation>
    <scope>NUCLEOTIDE SEQUENCE</scope>
    <source>
        <strain evidence="3">STURGEONOMICS-FGT-2020</strain>
        <tissue evidence="3">Whole blood</tissue>
    </source>
</reference>
<dbReference type="EMBL" id="JAGXEW010000032">
    <property type="protein sequence ID" value="KAK1155077.1"/>
    <property type="molecule type" value="Genomic_DNA"/>
</dbReference>
<keyword evidence="1" id="KW-0812">Transmembrane</keyword>
<name>A0AAD8CI84_ACIOX</name>
<dbReference type="AlphaFoldDB" id="A0AAD8CI84"/>
<comment type="caution">
    <text evidence="3">The sequence shown here is derived from an EMBL/GenBank/DDBJ whole genome shotgun (WGS) entry which is preliminary data.</text>
</comment>
<keyword evidence="1" id="KW-1133">Transmembrane helix</keyword>
<protein>
    <submittedName>
        <fullName evidence="3">Uncharacterized protein</fullName>
    </submittedName>
</protein>
<evidence type="ECO:0000256" key="2">
    <source>
        <dbReference type="SAM" id="SignalP"/>
    </source>
</evidence>
<dbReference type="EMBL" id="JAGXEW010000050">
    <property type="protein sequence ID" value="KAK1151898.1"/>
    <property type="molecule type" value="Genomic_DNA"/>
</dbReference>
<dbReference type="Proteomes" id="UP001230051">
    <property type="component" value="Unassembled WGS sequence"/>
</dbReference>
<sequence>MKAVPPLLDLWLPLCSTLLLYSAGSAAESSFLNSPQNMTIARGTTALFTCAVKASQTNNSLAIGFKSKSAGNYNMLKCQGGTNDVTMVSNVEGRCKKNGDTLEASWRIAIALMSDNETMVICDAPGIKNTTAYLFVYDNNHNQTIVGCAIGGFFGIIIVFGFTYLLLKRSERFQKCLKGKPVDDETTTTYTM</sequence>
<gene>
    <name evidence="4" type="ORF">AOXY_G27437</name>
    <name evidence="3" type="ORF">AOXY_G32275</name>
</gene>
<organism evidence="3 5">
    <name type="scientific">Acipenser oxyrinchus oxyrinchus</name>
    <dbReference type="NCBI Taxonomy" id="40147"/>
    <lineage>
        <taxon>Eukaryota</taxon>
        <taxon>Metazoa</taxon>
        <taxon>Chordata</taxon>
        <taxon>Craniata</taxon>
        <taxon>Vertebrata</taxon>
        <taxon>Euteleostomi</taxon>
        <taxon>Actinopterygii</taxon>
        <taxon>Chondrostei</taxon>
        <taxon>Acipenseriformes</taxon>
        <taxon>Acipenseridae</taxon>
        <taxon>Acipenser</taxon>
    </lineage>
</organism>
<feature type="transmembrane region" description="Helical" evidence="1">
    <location>
        <begin position="144"/>
        <end position="167"/>
    </location>
</feature>
<keyword evidence="1" id="KW-0472">Membrane</keyword>
<keyword evidence="2" id="KW-0732">Signal</keyword>
<evidence type="ECO:0000313" key="3">
    <source>
        <dbReference type="EMBL" id="KAK1151898.1"/>
    </source>
</evidence>
<feature type="signal peptide" evidence="2">
    <location>
        <begin position="1"/>
        <end position="27"/>
    </location>
</feature>
<accession>A0AAD8CI84</accession>
<evidence type="ECO:0000256" key="1">
    <source>
        <dbReference type="SAM" id="Phobius"/>
    </source>
</evidence>
<feature type="chain" id="PRO_5042442131" evidence="2">
    <location>
        <begin position="28"/>
        <end position="192"/>
    </location>
</feature>
<evidence type="ECO:0000313" key="5">
    <source>
        <dbReference type="Proteomes" id="UP001230051"/>
    </source>
</evidence>
<proteinExistence type="predicted"/>